<dbReference type="PANTHER" id="PTHR47417:SF1">
    <property type="entry name" value="SMR DOMAIN-CONTAINING PROTEIN YPL199C"/>
    <property type="match status" value="1"/>
</dbReference>
<evidence type="ECO:0000313" key="4">
    <source>
        <dbReference type="EMBL" id="KAK0554953.1"/>
    </source>
</evidence>
<dbReference type="AlphaFoldDB" id="A0AAN6GY21"/>
<organism evidence="4 5">
    <name type="scientific">Tilletia horrida</name>
    <dbReference type="NCBI Taxonomy" id="155126"/>
    <lineage>
        <taxon>Eukaryota</taxon>
        <taxon>Fungi</taxon>
        <taxon>Dikarya</taxon>
        <taxon>Basidiomycota</taxon>
        <taxon>Ustilaginomycotina</taxon>
        <taxon>Exobasidiomycetes</taxon>
        <taxon>Tilletiales</taxon>
        <taxon>Tilletiaceae</taxon>
        <taxon>Tilletia</taxon>
    </lineage>
</organism>
<evidence type="ECO:0000256" key="2">
    <source>
        <dbReference type="SAM" id="MobiDB-lite"/>
    </source>
</evidence>
<dbReference type="Gene3D" id="3.30.1370.110">
    <property type="match status" value="1"/>
</dbReference>
<dbReference type="PANTHER" id="PTHR47417">
    <property type="entry name" value="SMR DOMAIN-CONTAINING PROTEIN YPL199C"/>
    <property type="match status" value="1"/>
</dbReference>
<keyword evidence="5" id="KW-1185">Reference proteome</keyword>
<feature type="compositionally biased region" description="Acidic residues" evidence="2">
    <location>
        <begin position="145"/>
        <end position="158"/>
    </location>
</feature>
<reference evidence="4" key="1">
    <citation type="journal article" date="2023" name="PhytoFront">
        <title>Draft Genome Resources of Seven Strains of Tilletia horrida, Causal Agent of Kernel Smut of Rice.</title>
        <authorList>
            <person name="Khanal S."/>
            <person name="Antony Babu S."/>
            <person name="Zhou X.G."/>
        </authorList>
    </citation>
    <scope>NUCLEOTIDE SEQUENCE</scope>
    <source>
        <strain evidence="4">TX6</strain>
    </source>
</reference>
<dbReference type="Pfam" id="PF08590">
    <property type="entry name" value="DUF1771"/>
    <property type="match status" value="1"/>
</dbReference>
<gene>
    <name evidence="4" type="ORF">OC846_001904</name>
</gene>
<evidence type="ECO:0000259" key="3">
    <source>
        <dbReference type="PROSITE" id="PS50828"/>
    </source>
</evidence>
<dbReference type="InterPro" id="IPR053020">
    <property type="entry name" value="Smr_domain_protein"/>
</dbReference>
<keyword evidence="1" id="KW-0175">Coiled coil</keyword>
<dbReference type="SMART" id="SM01162">
    <property type="entry name" value="DUF1771"/>
    <property type="match status" value="1"/>
</dbReference>
<dbReference type="InterPro" id="IPR002625">
    <property type="entry name" value="Smr_dom"/>
</dbReference>
<feature type="compositionally biased region" description="Polar residues" evidence="2">
    <location>
        <begin position="85"/>
        <end position="94"/>
    </location>
</feature>
<proteinExistence type="predicted"/>
<feature type="compositionally biased region" description="Polar residues" evidence="2">
    <location>
        <begin position="122"/>
        <end position="141"/>
    </location>
</feature>
<feature type="region of interest" description="Disordered" evidence="2">
    <location>
        <begin position="45"/>
        <end position="94"/>
    </location>
</feature>
<dbReference type="Proteomes" id="UP001176517">
    <property type="component" value="Unassembled WGS sequence"/>
</dbReference>
<sequence length="337" mass="37047">MSLIRFAKGLLSYVCSAIKALWSLVPRPTPTSPRSDDGARFRNLEEQNQIPNFPGAWLEPPSSNASAPVSEAAEPPEPVRRDPIASSSPTVAEQTPLNQHFKHQKFGHILPSLRASLASSPTENEGQPGNAQNTAPEFTSTGVDGVEEDDDGNDDQSTDELTAGYRYAGPSTELGRTALPYYTSEDYDAMLEGAYDYGSSEEEEPDGELHERLRQYAEHEGSRMAQAFRDATQANRKGNGAAAKKLIKKANHHKAQMEKYKQRAADLIFERKNANRKADEVDLHGLTVAEAESRAQDFVRTAFRRGISEVKLITGKGNHSAGQKAKIKPNVQQLMLQ</sequence>
<evidence type="ECO:0000313" key="5">
    <source>
        <dbReference type="Proteomes" id="UP001176517"/>
    </source>
</evidence>
<dbReference type="Pfam" id="PF01713">
    <property type="entry name" value="Smr"/>
    <property type="match status" value="1"/>
</dbReference>
<comment type="caution">
    <text evidence="4">The sequence shown here is derived from an EMBL/GenBank/DDBJ whole genome shotgun (WGS) entry which is preliminary data.</text>
</comment>
<feature type="domain" description="Smr" evidence="3">
    <location>
        <begin position="281"/>
        <end position="337"/>
    </location>
</feature>
<accession>A0AAN6GY21</accession>
<dbReference type="InterPro" id="IPR013899">
    <property type="entry name" value="DUF1771"/>
</dbReference>
<name>A0AAN6GY21_9BASI</name>
<feature type="coiled-coil region" evidence="1">
    <location>
        <begin position="243"/>
        <end position="277"/>
    </location>
</feature>
<dbReference type="SUPFAM" id="SSF160443">
    <property type="entry name" value="SMR domain-like"/>
    <property type="match status" value="1"/>
</dbReference>
<dbReference type="EMBL" id="JAPDMZ010000032">
    <property type="protein sequence ID" value="KAK0554953.1"/>
    <property type="molecule type" value="Genomic_DNA"/>
</dbReference>
<evidence type="ECO:0000256" key="1">
    <source>
        <dbReference type="SAM" id="Coils"/>
    </source>
</evidence>
<feature type="compositionally biased region" description="Low complexity" evidence="2">
    <location>
        <begin position="59"/>
        <end position="73"/>
    </location>
</feature>
<protein>
    <recommendedName>
        <fullName evidence="3">Smr domain-containing protein</fullName>
    </recommendedName>
</protein>
<feature type="region of interest" description="Disordered" evidence="2">
    <location>
        <begin position="117"/>
        <end position="179"/>
    </location>
</feature>
<dbReference type="InterPro" id="IPR036063">
    <property type="entry name" value="Smr_dom_sf"/>
</dbReference>
<dbReference type="PROSITE" id="PS50828">
    <property type="entry name" value="SMR"/>
    <property type="match status" value="1"/>
</dbReference>